<dbReference type="NCBIfam" id="NF003793">
    <property type="entry name" value="PRK05382.1"/>
    <property type="match status" value="1"/>
</dbReference>
<name>A0A077AUF6_9PROT</name>
<keyword evidence="7" id="KW-0285">Flavoprotein</keyword>
<keyword evidence="7" id="KW-0288">FMN</keyword>
<dbReference type="GO" id="GO:0005829">
    <property type="term" value="C:cytosol"/>
    <property type="evidence" value="ECO:0007669"/>
    <property type="project" value="TreeGrafter"/>
</dbReference>
<dbReference type="PROSITE" id="PS00787">
    <property type="entry name" value="CHORISMATE_SYNTHASE_1"/>
    <property type="match status" value="1"/>
</dbReference>
<keyword evidence="4 7" id="KW-0028">Amino-acid biosynthesis</keyword>
<dbReference type="STRING" id="91604.ID47_03445"/>
<evidence type="ECO:0000313" key="9">
    <source>
        <dbReference type="EMBL" id="AIK95996.1"/>
    </source>
</evidence>
<evidence type="ECO:0000256" key="1">
    <source>
        <dbReference type="ARBA" id="ARBA00005044"/>
    </source>
</evidence>
<dbReference type="Gene3D" id="3.60.150.10">
    <property type="entry name" value="Chorismate synthase AroC"/>
    <property type="match status" value="1"/>
</dbReference>
<dbReference type="PROSITE" id="PS00789">
    <property type="entry name" value="CHORISMATE_SYNTHASE_3"/>
    <property type="match status" value="1"/>
</dbReference>
<dbReference type="HAMAP" id="MF_00300">
    <property type="entry name" value="Chorismate_synth"/>
    <property type="match status" value="1"/>
</dbReference>
<comment type="similarity">
    <text evidence="2 7 8">Belongs to the chorismate synthase family.</text>
</comment>
<keyword evidence="10" id="KW-1185">Reference proteome</keyword>
<evidence type="ECO:0000256" key="7">
    <source>
        <dbReference type="HAMAP-Rule" id="MF_00300"/>
    </source>
</evidence>
<dbReference type="KEGG" id="paca:ID47_03445"/>
<dbReference type="GO" id="GO:0004107">
    <property type="term" value="F:chorismate synthase activity"/>
    <property type="evidence" value="ECO:0007669"/>
    <property type="project" value="UniProtKB-UniRule"/>
</dbReference>
<dbReference type="CDD" id="cd07304">
    <property type="entry name" value="Chorismate_synthase"/>
    <property type="match status" value="1"/>
</dbReference>
<dbReference type="SUPFAM" id="SSF103263">
    <property type="entry name" value="Chorismate synthase, AroC"/>
    <property type="match status" value="1"/>
</dbReference>
<dbReference type="Pfam" id="PF01264">
    <property type="entry name" value="Chorismate_synt"/>
    <property type="match status" value="1"/>
</dbReference>
<comment type="pathway">
    <text evidence="1 7 8">Metabolic intermediate biosynthesis; chorismate biosynthesis; chorismate from D-erythrose 4-phosphate and phosphoenolpyruvate: step 7/7.</text>
</comment>
<evidence type="ECO:0000256" key="3">
    <source>
        <dbReference type="ARBA" id="ARBA00013036"/>
    </source>
</evidence>
<evidence type="ECO:0000313" key="10">
    <source>
        <dbReference type="Proteomes" id="UP000028926"/>
    </source>
</evidence>
<evidence type="ECO:0000256" key="4">
    <source>
        <dbReference type="ARBA" id="ARBA00022605"/>
    </source>
</evidence>
<dbReference type="GO" id="GO:0010181">
    <property type="term" value="F:FMN binding"/>
    <property type="evidence" value="ECO:0007669"/>
    <property type="project" value="TreeGrafter"/>
</dbReference>
<comment type="cofactor">
    <cofactor evidence="7 8">
        <name>FMNH2</name>
        <dbReference type="ChEBI" id="CHEBI:57618"/>
    </cofactor>
    <text evidence="7 8">Reduced FMN (FMNH(2)).</text>
</comment>
<keyword evidence="7" id="KW-0274">FAD</keyword>
<keyword evidence="6 7" id="KW-0456">Lyase</keyword>
<feature type="binding site" evidence="7">
    <location>
        <position position="48"/>
    </location>
    <ligand>
        <name>NADP(+)</name>
        <dbReference type="ChEBI" id="CHEBI:58349"/>
    </ligand>
</feature>
<evidence type="ECO:0000256" key="2">
    <source>
        <dbReference type="ARBA" id="ARBA00008014"/>
    </source>
</evidence>
<feature type="binding site" evidence="7">
    <location>
        <begin position="241"/>
        <end position="242"/>
    </location>
    <ligand>
        <name>FMN</name>
        <dbReference type="ChEBI" id="CHEBI:58210"/>
    </ligand>
</feature>
<evidence type="ECO:0000256" key="6">
    <source>
        <dbReference type="ARBA" id="ARBA00023239"/>
    </source>
</evidence>
<feature type="binding site" evidence="7">
    <location>
        <position position="55"/>
    </location>
    <ligand>
        <name>NADP(+)</name>
        <dbReference type="ChEBI" id="CHEBI:58349"/>
    </ligand>
</feature>
<dbReference type="GO" id="GO:0008652">
    <property type="term" value="P:amino acid biosynthetic process"/>
    <property type="evidence" value="ECO:0007669"/>
    <property type="project" value="UniProtKB-KW"/>
</dbReference>
<comment type="function">
    <text evidence="7">Catalyzes the anti-1,4-elimination of the C-3 phosphate and the C-6 proR hydrogen from 5-enolpyruvylshikimate-3-phosphate (EPSP) to yield chorismate, which is the branch point compound that serves as the starting substrate for the three terminal pathways of aromatic amino acid biosynthesis. This reaction introduces a second double bond into the aromatic ring system.</text>
</comment>
<protein>
    <recommendedName>
        <fullName evidence="3 7">Chorismate synthase</fullName>
        <shortName evidence="7">CS</shortName>
        <ecNumber evidence="3 7">4.2.3.5</ecNumber>
    </recommendedName>
    <alternativeName>
        <fullName evidence="7">5-enolpyruvylshikimate-3-phosphate phospholyase</fullName>
    </alternativeName>
</protein>
<dbReference type="NCBIfam" id="TIGR00033">
    <property type="entry name" value="aroC"/>
    <property type="match status" value="1"/>
</dbReference>
<evidence type="ECO:0000256" key="8">
    <source>
        <dbReference type="RuleBase" id="RU000605"/>
    </source>
</evidence>
<dbReference type="GO" id="GO:0009073">
    <property type="term" value="P:aromatic amino acid family biosynthetic process"/>
    <property type="evidence" value="ECO:0007669"/>
    <property type="project" value="UniProtKB-KW"/>
</dbReference>
<dbReference type="AlphaFoldDB" id="A0A077AUF6"/>
<organism evidence="9 10">
    <name type="scientific">Candidatus Odyssella acanthamoebae</name>
    <dbReference type="NCBI Taxonomy" id="91604"/>
    <lineage>
        <taxon>Bacteria</taxon>
        <taxon>Pseudomonadati</taxon>
        <taxon>Pseudomonadota</taxon>
        <taxon>Alphaproteobacteria</taxon>
        <taxon>Holosporales</taxon>
        <taxon>Candidatus Paracaedibacteraceae</taxon>
        <taxon>Candidatus Odyssella</taxon>
    </lineage>
</organism>
<comment type="subunit">
    <text evidence="7">Homotetramer.</text>
</comment>
<feature type="binding site" evidence="7">
    <location>
        <position position="323"/>
    </location>
    <ligand>
        <name>FMN</name>
        <dbReference type="ChEBI" id="CHEBI:58210"/>
    </ligand>
</feature>
<gene>
    <name evidence="7" type="primary">aroC</name>
    <name evidence="9" type="ORF">ID47_03445</name>
</gene>
<dbReference type="HOGENOM" id="CLU_034547_0_2_5"/>
<sequence length="361" mass="39029">MPGNTIGQAFTLTTWGESHGTAIGGVLDGVPPGFPLDIKKIQQALDRRKPGGHHRLTSARQESDQIHILSGVYEGKTLGTPLSFLIYNTDQRSGDYDPFKNIYRPGHADYSYTMKYGHVDHRGGGRASARETAIRVAAGAIAHQILQLSFPTLQTTAAVIQLGTQKLSSTWLGHPYPENPLFCPDEKSTQSWTPYLQDIKNQGRSVGALIEVHVKNMPSGLGEPVYDKLDADLAKALMSINAVKGVEIGEGFGCVTSENGYDELSAETASKHLTNKAGGIVGGISTGQDIICRVALKPTSSTPQSRKTLTKDEIPVDVSITGRHDPCVGIRAVPIVEAMVSLVIMDHFLRWQGQCGSKFRK</sequence>
<dbReference type="InterPro" id="IPR035904">
    <property type="entry name" value="Chorismate_synth_AroC_sf"/>
</dbReference>
<keyword evidence="5 7" id="KW-0057">Aromatic amino acid biosynthesis</keyword>
<dbReference type="PIRSF" id="PIRSF001456">
    <property type="entry name" value="Chorismate_synth"/>
    <property type="match status" value="1"/>
</dbReference>
<evidence type="ECO:0000256" key="5">
    <source>
        <dbReference type="ARBA" id="ARBA00023141"/>
    </source>
</evidence>
<dbReference type="RefSeq" id="WP_038463799.1">
    <property type="nucleotide sequence ID" value="NZ_CP008941.1"/>
</dbReference>
<feature type="binding site" evidence="7">
    <location>
        <position position="282"/>
    </location>
    <ligand>
        <name>FMN</name>
        <dbReference type="ChEBI" id="CHEBI:58210"/>
    </ligand>
</feature>
<dbReference type="Proteomes" id="UP000028926">
    <property type="component" value="Chromosome"/>
</dbReference>
<keyword evidence="7" id="KW-0521">NADP</keyword>
<dbReference type="InterPro" id="IPR020541">
    <property type="entry name" value="Chorismate_synthase_CS"/>
</dbReference>
<dbReference type="EC" id="4.2.3.5" evidence="3 7"/>
<dbReference type="OrthoDB" id="9771806at2"/>
<dbReference type="InterPro" id="IPR000453">
    <property type="entry name" value="Chorismate_synth"/>
</dbReference>
<dbReference type="EMBL" id="CP008941">
    <property type="protein sequence ID" value="AIK95996.1"/>
    <property type="molecule type" value="Genomic_DNA"/>
</dbReference>
<accession>A0A077AUF6</accession>
<dbReference type="PROSITE" id="PS00788">
    <property type="entry name" value="CHORISMATE_SYNTHASE_2"/>
    <property type="match status" value="1"/>
</dbReference>
<dbReference type="eggNOG" id="COG0082">
    <property type="taxonomic scope" value="Bacteria"/>
</dbReference>
<proteinExistence type="inferred from homology"/>
<comment type="catalytic activity">
    <reaction evidence="7 8">
        <text>5-O-(1-carboxyvinyl)-3-phosphoshikimate = chorismate + phosphate</text>
        <dbReference type="Rhea" id="RHEA:21020"/>
        <dbReference type="ChEBI" id="CHEBI:29748"/>
        <dbReference type="ChEBI" id="CHEBI:43474"/>
        <dbReference type="ChEBI" id="CHEBI:57701"/>
        <dbReference type="EC" id="4.2.3.5"/>
    </reaction>
</comment>
<dbReference type="UniPathway" id="UPA00053">
    <property type="reaction ID" value="UER00090"/>
</dbReference>
<feature type="binding site" evidence="7">
    <location>
        <begin position="126"/>
        <end position="128"/>
    </location>
    <ligand>
        <name>FMN</name>
        <dbReference type="ChEBI" id="CHEBI:58210"/>
    </ligand>
</feature>
<reference evidence="9 10" key="1">
    <citation type="submission" date="2014-07" db="EMBL/GenBank/DDBJ databases">
        <title>Comparative genomic insights into amoeba endosymbionts belonging to the families of Holosporaceae and Candidatus Midichloriaceae within Rickettsiales.</title>
        <authorList>
            <person name="Wang Z."/>
            <person name="Wu M."/>
        </authorList>
    </citation>
    <scope>NUCLEOTIDE SEQUENCE [LARGE SCALE GENOMIC DNA]</scope>
    <source>
        <strain evidence="9">PRA3</strain>
    </source>
</reference>
<feature type="binding site" evidence="7">
    <location>
        <begin position="297"/>
        <end position="301"/>
    </location>
    <ligand>
        <name>FMN</name>
        <dbReference type="ChEBI" id="CHEBI:58210"/>
    </ligand>
</feature>
<dbReference type="PANTHER" id="PTHR21085">
    <property type="entry name" value="CHORISMATE SYNTHASE"/>
    <property type="match status" value="1"/>
</dbReference>
<dbReference type="GO" id="GO:0009423">
    <property type="term" value="P:chorismate biosynthetic process"/>
    <property type="evidence" value="ECO:0007669"/>
    <property type="project" value="UniProtKB-UniRule"/>
</dbReference>
<dbReference type="PANTHER" id="PTHR21085:SF0">
    <property type="entry name" value="CHORISMATE SYNTHASE"/>
    <property type="match status" value="1"/>
</dbReference>